<comment type="caution">
    <text evidence="3">The sequence shown here is derived from an EMBL/GenBank/DDBJ whole genome shotgun (WGS) entry which is preliminary data.</text>
</comment>
<dbReference type="SMART" id="SM00473">
    <property type="entry name" value="PAN_AP"/>
    <property type="match status" value="1"/>
</dbReference>
<dbReference type="PANTHER" id="PTHR32444:SF247">
    <property type="entry name" value="OS01G0958200 PROTEIN"/>
    <property type="match status" value="1"/>
</dbReference>
<sequence length="325" mass="37280">MTIIWVANRETPIKNVPGVFNLPGDDGHLRLFDLEGCSIWSADNILKALAASILDDGNFLMAGTDNISEIVWESFRHPTDTWFPGLNQWNDLQLTSWMISPDLVPRSFSFEMDPSPGKKHILLLYDNSIPYWYSGEWTGDHFSNLPEMLDQKMIDMSFIIISHSTICLRGFVTKQDDAWDWDSQQWWPSSGYVGFSTINGNTTDTFLQVTDKSLAVEQVVSLTEQQCWFSCLNNCFCTAFALANSTPSLCQLRFADLINARDSSDCQSIFIKLDASELRQILPRHDRSRDLPLCFTSIHRFSHCCFRSLDRWVYLVETLVFRQPT</sequence>
<feature type="domain" description="Apple" evidence="2">
    <location>
        <begin position="201"/>
        <end position="275"/>
    </location>
</feature>
<gene>
    <name evidence="3" type="ORF">KI387_027694</name>
</gene>
<dbReference type="PROSITE" id="PS50948">
    <property type="entry name" value="PAN"/>
    <property type="match status" value="1"/>
</dbReference>
<protein>
    <recommendedName>
        <fullName evidence="5">Apple domain-containing protein</fullName>
    </recommendedName>
</protein>
<proteinExistence type="predicted"/>
<dbReference type="PROSITE" id="PS50927">
    <property type="entry name" value="BULB_LECTIN"/>
    <property type="match status" value="1"/>
</dbReference>
<dbReference type="PANTHER" id="PTHR32444">
    <property type="entry name" value="BULB-TYPE LECTIN DOMAIN-CONTAINING PROTEIN"/>
    <property type="match status" value="1"/>
</dbReference>
<evidence type="ECO:0000259" key="2">
    <source>
        <dbReference type="PROSITE" id="PS50948"/>
    </source>
</evidence>
<name>A0AA38G0L8_TAXCH</name>
<feature type="domain" description="Bulb-type lectin" evidence="1">
    <location>
        <begin position="1"/>
        <end position="74"/>
    </location>
</feature>
<evidence type="ECO:0000259" key="1">
    <source>
        <dbReference type="PROSITE" id="PS50927"/>
    </source>
</evidence>
<dbReference type="InterPro" id="IPR001480">
    <property type="entry name" value="Bulb-type_lectin_dom"/>
</dbReference>
<dbReference type="OMA" id="PYAVITH"/>
<dbReference type="SUPFAM" id="SSF51110">
    <property type="entry name" value="alpha-D-mannose-specific plant lectins"/>
    <property type="match status" value="1"/>
</dbReference>
<reference evidence="3 4" key="1">
    <citation type="journal article" date="2021" name="Nat. Plants">
        <title>The Taxus genome provides insights into paclitaxel biosynthesis.</title>
        <authorList>
            <person name="Xiong X."/>
            <person name="Gou J."/>
            <person name="Liao Q."/>
            <person name="Li Y."/>
            <person name="Zhou Q."/>
            <person name="Bi G."/>
            <person name="Li C."/>
            <person name="Du R."/>
            <person name="Wang X."/>
            <person name="Sun T."/>
            <person name="Guo L."/>
            <person name="Liang H."/>
            <person name="Lu P."/>
            <person name="Wu Y."/>
            <person name="Zhang Z."/>
            <person name="Ro D.K."/>
            <person name="Shang Y."/>
            <person name="Huang S."/>
            <person name="Yan J."/>
        </authorList>
    </citation>
    <scope>NUCLEOTIDE SEQUENCE [LARGE SCALE GENOMIC DNA]</scope>
    <source>
        <strain evidence="3">Ta-2019</strain>
    </source>
</reference>
<dbReference type="Pfam" id="PF08276">
    <property type="entry name" value="PAN_2"/>
    <property type="match status" value="1"/>
</dbReference>
<evidence type="ECO:0000313" key="4">
    <source>
        <dbReference type="Proteomes" id="UP000824469"/>
    </source>
</evidence>
<dbReference type="Pfam" id="PF01453">
    <property type="entry name" value="B_lectin"/>
    <property type="match status" value="1"/>
</dbReference>
<organism evidence="3 4">
    <name type="scientific">Taxus chinensis</name>
    <name type="common">Chinese yew</name>
    <name type="synonym">Taxus wallichiana var. chinensis</name>
    <dbReference type="NCBI Taxonomy" id="29808"/>
    <lineage>
        <taxon>Eukaryota</taxon>
        <taxon>Viridiplantae</taxon>
        <taxon>Streptophyta</taxon>
        <taxon>Embryophyta</taxon>
        <taxon>Tracheophyta</taxon>
        <taxon>Spermatophyta</taxon>
        <taxon>Pinopsida</taxon>
        <taxon>Pinidae</taxon>
        <taxon>Conifers II</taxon>
        <taxon>Cupressales</taxon>
        <taxon>Taxaceae</taxon>
        <taxon>Taxus</taxon>
    </lineage>
</organism>
<dbReference type="AlphaFoldDB" id="A0AA38G0L8"/>
<dbReference type="InterPro" id="IPR036426">
    <property type="entry name" value="Bulb-type_lectin_dom_sf"/>
</dbReference>
<dbReference type="EMBL" id="JAHRHJ020000006">
    <property type="protein sequence ID" value="KAH9312659.1"/>
    <property type="molecule type" value="Genomic_DNA"/>
</dbReference>
<dbReference type="InterPro" id="IPR003609">
    <property type="entry name" value="Pan_app"/>
</dbReference>
<keyword evidence="4" id="KW-1185">Reference proteome</keyword>
<accession>A0AA38G0L8</accession>
<dbReference type="Proteomes" id="UP000824469">
    <property type="component" value="Unassembled WGS sequence"/>
</dbReference>
<evidence type="ECO:0000313" key="3">
    <source>
        <dbReference type="EMBL" id="KAH9312659.1"/>
    </source>
</evidence>
<evidence type="ECO:0008006" key="5">
    <source>
        <dbReference type="Google" id="ProtNLM"/>
    </source>
</evidence>